<keyword evidence="7" id="KW-0511">Multifunctional enzyme</keyword>
<evidence type="ECO:0000256" key="1">
    <source>
        <dbReference type="ARBA" id="ARBA00010679"/>
    </source>
</evidence>
<dbReference type="EC" id="4.2.99.18" evidence="2"/>
<sequence length="276" mass="31111">MQVTIKDDFDLEKIIESGQCFRGKCLEDGSYRFISGDSAIYLRPEDRETGVYTVSCDKESWETIWFPFFDLERCYSEIAVSESGKHEFVDQAIAHGRGVRLLRQDPWEMLLTFIISQRKSIPAIIKSVEALSEKYGHDIVTEQERLKAFPSPEEMKDATAEELAACGLGYRVKYILDAIQKVNSGELNLQAIAELPDNILLEKLQAVMGVGIKVANCIALFAYGRTACVPVDVWIFRAIEKECGGVSPFSLYGENAGIIQQYIFYYERGVIGRKDG</sequence>
<dbReference type="GO" id="GO:0003684">
    <property type="term" value="F:damaged DNA binding"/>
    <property type="evidence" value="ECO:0007669"/>
    <property type="project" value="InterPro"/>
</dbReference>
<evidence type="ECO:0000256" key="5">
    <source>
        <dbReference type="ARBA" id="ARBA00023204"/>
    </source>
</evidence>
<dbReference type="SUPFAM" id="SSF55945">
    <property type="entry name" value="TATA-box binding protein-like"/>
    <property type="match status" value="1"/>
</dbReference>
<evidence type="ECO:0000313" key="11">
    <source>
        <dbReference type="EMBL" id="MBF1304683.1"/>
    </source>
</evidence>
<keyword evidence="8" id="KW-0326">Glycosidase</keyword>
<gene>
    <name evidence="11" type="ORF">HXM91_02250</name>
</gene>
<dbReference type="PANTHER" id="PTHR10242">
    <property type="entry name" value="8-OXOGUANINE DNA GLYCOSYLASE"/>
    <property type="match status" value="1"/>
</dbReference>
<evidence type="ECO:0000256" key="4">
    <source>
        <dbReference type="ARBA" id="ARBA00022801"/>
    </source>
</evidence>
<evidence type="ECO:0000256" key="6">
    <source>
        <dbReference type="ARBA" id="ARBA00023239"/>
    </source>
</evidence>
<dbReference type="GO" id="GO:0006284">
    <property type="term" value="P:base-excision repair"/>
    <property type="evidence" value="ECO:0007669"/>
    <property type="project" value="InterPro"/>
</dbReference>
<dbReference type="Gene3D" id="1.10.340.30">
    <property type="entry name" value="Hypothetical protein, domain 2"/>
    <property type="match status" value="1"/>
</dbReference>
<dbReference type="Gene3D" id="1.10.1670.10">
    <property type="entry name" value="Helix-hairpin-Helix base-excision DNA repair enzymes (C-terminal)"/>
    <property type="match status" value="1"/>
</dbReference>
<dbReference type="InterPro" id="IPR011257">
    <property type="entry name" value="DNA_glycosylase"/>
</dbReference>
<comment type="caution">
    <text evidence="11">The sequence shown here is derived from an EMBL/GenBank/DDBJ whole genome shotgun (WGS) entry which is preliminary data.</text>
</comment>
<keyword evidence="5" id="KW-0234">DNA repair</keyword>
<dbReference type="Proteomes" id="UP000780721">
    <property type="component" value="Unassembled WGS sequence"/>
</dbReference>
<evidence type="ECO:0000256" key="9">
    <source>
        <dbReference type="ARBA" id="ARBA00044632"/>
    </source>
</evidence>
<evidence type="ECO:0000256" key="8">
    <source>
        <dbReference type="ARBA" id="ARBA00023295"/>
    </source>
</evidence>
<proteinExistence type="inferred from homology"/>
<dbReference type="GO" id="GO:0140078">
    <property type="term" value="F:class I DNA-(apurinic or apyrimidinic site) endonuclease activity"/>
    <property type="evidence" value="ECO:0007669"/>
    <property type="project" value="UniProtKB-EC"/>
</dbReference>
<evidence type="ECO:0000313" key="12">
    <source>
        <dbReference type="Proteomes" id="UP000780721"/>
    </source>
</evidence>
<accession>A0A930DWI1</accession>
<protein>
    <recommendedName>
        <fullName evidence="2">DNA-(apurinic or apyrimidinic site) lyase</fullName>
        <ecNumber evidence="2">4.2.99.18</ecNumber>
    </recommendedName>
</protein>
<dbReference type="GO" id="GO:0006289">
    <property type="term" value="P:nucleotide-excision repair"/>
    <property type="evidence" value="ECO:0007669"/>
    <property type="project" value="InterPro"/>
</dbReference>
<keyword evidence="4" id="KW-0378">Hydrolase</keyword>
<evidence type="ECO:0000256" key="7">
    <source>
        <dbReference type="ARBA" id="ARBA00023268"/>
    </source>
</evidence>
<organism evidence="11 12">
    <name type="scientific">Oribacterium sinus</name>
    <dbReference type="NCBI Taxonomy" id="237576"/>
    <lineage>
        <taxon>Bacteria</taxon>
        <taxon>Bacillati</taxon>
        <taxon>Bacillota</taxon>
        <taxon>Clostridia</taxon>
        <taxon>Lachnospirales</taxon>
        <taxon>Lachnospiraceae</taxon>
        <taxon>Oribacterium</taxon>
    </lineage>
</organism>
<dbReference type="AlphaFoldDB" id="A0A930DWI1"/>
<dbReference type="InterPro" id="IPR012904">
    <property type="entry name" value="OGG_N"/>
</dbReference>
<dbReference type="Pfam" id="PF00730">
    <property type="entry name" value="HhH-GPD"/>
    <property type="match status" value="1"/>
</dbReference>
<dbReference type="InterPro" id="IPR052054">
    <property type="entry name" value="Oxidative_DNA_repair_enzyme"/>
</dbReference>
<evidence type="ECO:0000259" key="10">
    <source>
        <dbReference type="SMART" id="SM00478"/>
    </source>
</evidence>
<dbReference type="CDD" id="cd00056">
    <property type="entry name" value="ENDO3c"/>
    <property type="match status" value="1"/>
</dbReference>
<feature type="domain" description="HhH-GPD" evidence="10">
    <location>
        <begin position="115"/>
        <end position="268"/>
    </location>
</feature>
<dbReference type="InterPro" id="IPR003265">
    <property type="entry name" value="HhH-GPD_domain"/>
</dbReference>
<dbReference type="SMART" id="SM00478">
    <property type="entry name" value="ENDO3c"/>
    <property type="match status" value="1"/>
</dbReference>
<dbReference type="InterPro" id="IPR023170">
    <property type="entry name" value="HhH_base_excis_C"/>
</dbReference>
<evidence type="ECO:0000256" key="3">
    <source>
        <dbReference type="ARBA" id="ARBA00022763"/>
    </source>
</evidence>
<name>A0A930DWI1_9FIRM</name>
<dbReference type="SUPFAM" id="SSF48150">
    <property type="entry name" value="DNA-glycosylase"/>
    <property type="match status" value="1"/>
</dbReference>
<comment type="similarity">
    <text evidence="1">Belongs to the type-1 OGG1 family.</text>
</comment>
<reference evidence="11" key="1">
    <citation type="submission" date="2020-04" db="EMBL/GenBank/DDBJ databases">
        <title>Deep metagenomics examines the oral microbiome during advanced dental caries in children, revealing novel taxa and co-occurrences with host molecules.</title>
        <authorList>
            <person name="Baker J.L."/>
            <person name="Morton J.T."/>
            <person name="Dinis M."/>
            <person name="Alvarez R."/>
            <person name="Tran N.C."/>
            <person name="Knight R."/>
            <person name="Edlund A."/>
        </authorList>
    </citation>
    <scope>NUCLEOTIDE SEQUENCE</scope>
    <source>
        <strain evidence="11">JCVI_48_bin.5</strain>
    </source>
</reference>
<evidence type="ECO:0000256" key="2">
    <source>
        <dbReference type="ARBA" id="ARBA00012720"/>
    </source>
</evidence>
<dbReference type="Pfam" id="PF07934">
    <property type="entry name" value="OGG_N"/>
    <property type="match status" value="1"/>
</dbReference>
<keyword evidence="6" id="KW-0456">Lyase</keyword>
<comment type="catalytic activity">
    <reaction evidence="9">
        <text>2'-deoxyribonucleotide-(2'-deoxyribose 5'-phosphate)-2'-deoxyribonucleotide-DNA = a 3'-end 2'-deoxyribonucleotide-(2,3-dehydro-2,3-deoxyribose 5'-phosphate)-DNA + a 5'-end 5'-phospho-2'-deoxyribonucleoside-DNA + H(+)</text>
        <dbReference type="Rhea" id="RHEA:66592"/>
        <dbReference type="Rhea" id="RHEA-COMP:13180"/>
        <dbReference type="Rhea" id="RHEA-COMP:16897"/>
        <dbReference type="Rhea" id="RHEA-COMP:17067"/>
        <dbReference type="ChEBI" id="CHEBI:15378"/>
        <dbReference type="ChEBI" id="CHEBI:136412"/>
        <dbReference type="ChEBI" id="CHEBI:157695"/>
        <dbReference type="ChEBI" id="CHEBI:167181"/>
        <dbReference type="EC" id="4.2.99.18"/>
    </reaction>
</comment>
<dbReference type="GO" id="GO:0008534">
    <property type="term" value="F:oxidized purine nucleobase lesion DNA N-glycosylase activity"/>
    <property type="evidence" value="ECO:0007669"/>
    <property type="project" value="InterPro"/>
</dbReference>
<dbReference type="PANTHER" id="PTHR10242:SF2">
    <property type="entry name" value="N-GLYCOSYLASE_DNA LYASE"/>
    <property type="match status" value="1"/>
</dbReference>
<keyword evidence="3" id="KW-0227">DNA damage</keyword>
<dbReference type="Gene3D" id="3.30.310.260">
    <property type="match status" value="1"/>
</dbReference>
<dbReference type="EMBL" id="JABZRB010000036">
    <property type="protein sequence ID" value="MBF1304683.1"/>
    <property type="molecule type" value="Genomic_DNA"/>
</dbReference>